<dbReference type="Gene3D" id="1.10.10.990">
    <property type="match status" value="1"/>
</dbReference>
<comment type="caution">
    <text evidence="13">The sequence shown here is derived from an EMBL/GenBank/DDBJ whole genome shotgun (WGS) entry which is preliminary data.</text>
</comment>
<feature type="region of interest" description="Disordered" evidence="9">
    <location>
        <begin position="1743"/>
        <end position="1768"/>
    </location>
</feature>
<accession>A0A9P9Z9N6</accession>
<feature type="domain" description="Orc1-like AAA ATPase" evidence="11">
    <location>
        <begin position="393"/>
        <end position="563"/>
    </location>
</feature>
<evidence type="ECO:0000313" key="14">
    <source>
        <dbReference type="Proteomes" id="UP001151287"/>
    </source>
</evidence>
<evidence type="ECO:0000256" key="6">
    <source>
        <dbReference type="ARBA" id="ARBA00022840"/>
    </source>
</evidence>
<keyword evidence="7" id="KW-0238">DNA-binding</keyword>
<feature type="region of interest" description="Disordered" evidence="9">
    <location>
        <begin position="229"/>
        <end position="258"/>
    </location>
</feature>
<dbReference type="OrthoDB" id="1731983at2759"/>
<name>A0A9P9Z9N6_9POAL</name>
<dbReference type="Pfam" id="PF01370">
    <property type="entry name" value="Epimerase"/>
    <property type="match status" value="1"/>
</dbReference>
<feature type="compositionally biased region" description="Low complexity" evidence="9">
    <location>
        <begin position="61"/>
        <end position="79"/>
    </location>
</feature>
<feature type="compositionally biased region" description="Low complexity" evidence="9">
    <location>
        <begin position="727"/>
        <end position="737"/>
    </location>
</feature>
<feature type="compositionally biased region" description="Low complexity" evidence="9">
    <location>
        <begin position="233"/>
        <end position="254"/>
    </location>
</feature>
<dbReference type="NCBIfam" id="TIGR01450">
    <property type="entry name" value="recC"/>
    <property type="match status" value="1"/>
</dbReference>
<evidence type="ECO:0000259" key="10">
    <source>
        <dbReference type="Pfam" id="PF01370"/>
    </source>
</evidence>
<dbReference type="Gene3D" id="3.40.50.720">
    <property type="entry name" value="NAD(P)-binding Rossmann-like Domain"/>
    <property type="match status" value="1"/>
</dbReference>
<dbReference type="GO" id="GO:0005524">
    <property type="term" value="F:ATP binding"/>
    <property type="evidence" value="ECO:0007669"/>
    <property type="project" value="UniProtKB-KW"/>
</dbReference>
<feature type="compositionally biased region" description="Low complexity" evidence="9">
    <location>
        <begin position="1"/>
        <end position="18"/>
    </location>
</feature>
<dbReference type="CDD" id="cd08948">
    <property type="entry name" value="5beta-POR_like_SDR_a"/>
    <property type="match status" value="1"/>
</dbReference>
<keyword evidence="4" id="KW-0378">Hydrolase</keyword>
<dbReference type="Pfam" id="PF04257">
    <property type="entry name" value="Exonuc_V_gamma"/>
    <property type="match status" value="2"/>
</dbReference>
<dbReference type="InterPro" id="IPR011335">
    <property type="entry name" value="Restrct_endonuc-II-like"/>
</dbReference>
<evidence type="ECO:0000256" key="2">
    <source>
        <dbReference type="ARBA" id="ARBA00022741"/>
    </source>
</evidence>
<reference evidence="13" key="1">
    <citation type="journal article" date="2022" name="Cell">
        <title>Repeat-based holocentromeres influence genome architecture and karyotype evolution.</title>
        <authorList>
            <person name="Hofstatter P.G."/>
            <person name="Thangavel G."/>
            <person name="Lux T."/>
            <person name="Neumann P."/>
            <person name="Vondrak T."/>
            <person name="Novak P."/>
            <person name="Zhang M."/>
            <person name="Costa L."/>
            <person name="Castellani M."/>
            <person name="Scott A."/>
            <person name="Toegelov H."/>
            <person name="Fuchs J."/>
            <person name="Mata-Sucre Y."/>
            <person name="Dias Y."/>
            <person name="Vanzela A.L.L."/>
            <person name="Huettel B."/>
            <person name="Almeida C.C.S."/>
            <person name="Simkova H."/>
            <person name="Souza G."/>
            <person name="Pedrosa-Harand A."/>
            <person name="Macas J."/>
            <person name="Mayer K.F.X."/>
            <person name="Houben A."/>
            <person name="Marques A."/>
        </authorList>
    </citation>
    <scope>NUCLEOTIDE SEQUENCE</scope>
    <source>
        <strain evidence="13">RhyBre1mFocal</strain>
    </source>
</reference>
<dbReference type="GO" id="GO:0003677">
    <property type="term" value="F:DNA binding"/>
    <property type="evidence" value="ECO:0007669"/>
    <property type="project" value="UniProtKB-KW"/>
</dbReference>
<keyword evidence="1" id="KW-0540">Nuclease</keyword>
<evidence type="ECO:0000256" key="3">
    <source>
        <dbReference type="ARBA" id="ARBA00022763"/>
    </source>
</evidence>
<dbReference type="GO" id="GO:0009338">
    <property type="term" value="C:exodeoxyribonuclease V complex"/>
    <property type="evidence" value="ECO:0007669"/>
    <property type="project" value="InterPro"/>
</dbReference>
<gene>
    <name evidence="13" type="ORF">LUZ63_020383</name>
</gene>
<dbReference type="Proteomes" id="UP001151287">
    <property type="component" value="Unassembled WGS sequence"/>
</dbReference>
<dbReference type="EMBL" id="JAMQYH010000029">
    <property type="protein sequence ID" value="KAJ1684628.1"/>
    <property type="molecule type" value="Genomic_DNA"/>
</dbReference>
<dbReference type="InterPro" id="IPR027417">
    <property type="entry name" value="P-loop_NTPase"/>
</dbReference>
<dbReference type="SUPFAM" id="SSF52540">
    <property type="entry name" value="P-loop containing nucleoside triphosphate hydrolases"/>
    <property type="match status" value="3"/>
</dbReference>
<dbReference type="InterPro" id="IPR036291">
    <property type="entry name" value="NAD(P)-bd_dom_sf"/>
</dbReference>
<dbReference type="SUPFAM" id="SSF52980">
    <property type="entry name" value="Restriction endonuclease-like"/>
    <property type="match status" value="1"/>
</dbReference>
<dbReference type="GO" id="GO:0008854">
    <property type="term" value="F:exodeoxyribonuclease V activity"/>
    <property type="evidence" value="ECO:0007669"/>
    <property type="project" value="InterPro"/>
</dbReference>
<dbReference type="InterPro" id="IPR001509">
    <property type="entry name" value="Epimerase_deHydtase"/>
</dbReference>
<evidence type="ECO:0000256" key="4">
    <source>
        <dbReference type="ARBA" id="ARBA00022801"/>
    </source>
</evidence>
<evidence type="ECO:0000256" key="5">
    <source>
        <dbReference type="ARBA" id="ARBA00022839"/>
    </source>
</evidence>
<proteinExistence type="inferred from homology"/>
<feature type="region of interest" description="Disordered" evidence="9">
    <location>
        <begin position="1"/>
        <end position="117"/>
    </location>
</feature>
<keyword evidence="5" id="KW-0269">Exonuclease</keyword>
<evidence type="ECO:0000313" key="13">
    <source>
        <dbReference type="EMBL" id="KAJ1684628.1"/>
    </source>
</evidence>
<dbReference type="Pfam" id="PF13191">
    <property type="entry name" value="AAA_16"/>
    <property type="match status" value="1"/>
</dbReference>
<dbReference type="InterPro" id="IPR041500">
    <property type="entry name" value="RecC_C"/>
</dbReference>
<dbReference type="SUPFAM" id="SSF51735">
    <property type="entry name" value="NAD(P)-binding Rossmann-fold domains"/>
    <property type="match status" value="1"/>
</dbReference>
<dbReference type="PANTHER" id="PTHR30591">
    <property type="entry name" value="RECBCD ENZYME SUBUNIT RECC"/>
    <property type="match status" value="1"/>
</dbReference>
<dbReference type="PANTHER" id="PTHR30591:SF1">
    <property type="entry name" value="RECBCD ENZYME SUBUNIT RECC"/>
    <property type="match status" value="1"/>
</dbReference>
<feature type="domain" description="NAD-dependent epimerase/dehydratase" evidence="10">
    <location>
        <begin position="762"/>
        <end position="993"/>
    </location>
</feature>
<keyword evidence="2" id="KW-0547">Nucleotide-binding</keyword>
<evidence type="ECO:0000259" key="12">
    <source>
        <dbReference type="Pfam" id="PF17946"/>
    </source>
</evidence>
<keyword evidence="14" id="KW-1185">Reference proteome</keyword>
<feature type="region of interest" description="Disordered" evidence="9">
    <location>
        <begin position="702"/>
        <end position="756"/>
    </location>
</feature>
<dbReference type="InterPro" id="IPR041664">
    <property type="entry name" value="AAA_16"/>
</dbReference>
<dbReference type="Pfam" id="PF17946">
    <property type="entry name" value="RecC_C"/>
    <property type="match status" value="1"/>
</dbReference>
<feature type="region of interest" description="Disordered" evidence="9">
    <location>
        <begin position="2050"/>
        <end position="2069"/>
    </location>
</feature>
<evidence type="ECO:0000256" key="7">
    <source>
        <dbReference type="ARBA" id="ARBA00023125"/>
    </source>
</evidence>
<keyword evidence="3" id="KW-0227">DNA damage</keyword>
<feature type="compositionally biased region" description="Basic and acidic residues" evidence="9">
    <location>
        <begin position="1759"/>
        <end position="1768"/>
    </location>
</feature>
<evidence type="ECO:0000256" key="1">
    <source>
        <dbReference type="ARBA" id="ARBA00022722"/>
    </source>
</evidence>
<dbReference type="HAMAP" id="MF_01486">
    <property type="entry name" value="RecC"/>
    <property type="match status" value="1"/>
</dbReference>
<dbReference type="Gene3D" id="3.40.50.10930">
    <property type="match status" value="2"/>
</dbReference>
<feature type="region of interest" description="Disordered" evidence="9">
    <location>
        <begin position="311"/>
        <end position="344"/>
    </location>
</feature>
<evidence type="ECO:0000259" key="11">
    <source>
        <dbReference type="Pfam" id="PF13191"/>
    </source>
</evidence>
<feature type="compositionally biased region" description="Gly residues" evidence="9">
    <location>
        <begin position="738"/>
        <end position="750"/>
    </location>
</feature>
<dbReference type="InterPro" id="IPR055222">
    <property type="entry name" value="PRISE-like_Rossmann-fold"/>
</dbReference>
<dbReference type="Gene3D" id="3.40.50.300">
    <property type="entry name" value="P-loop containing nucleotide triphosphate hydrolases"/>
    <property type="match status" value="3"/>
</dbReference>
<dbReference type="GO" id="GO:0006281">
    <property type="term" value="P:DNA repair"/>
    <property type="evidence" value="ECO:0007669"/>
    <property type="project" value="UniProtKB-KW"/>
</dbReference>
<keyword evidence="8" id="KW-0234">DNA repair</keyword>
<dbReference type="InterPro" id="IPR006697">
    <property type="entry name" value="RecC"/>
</dbReference>
<organism evidence="13 14">
    <name type="scientific">Rhynchospora breviuscula</name>
    <dbReference type="NCBI Taxonomy" id="2022672"/>
    <lineage>
        <taxon>Eukaryota</taxon>
        <taxon>Viridiplantae</taxon>
        <taxon>Streptophyta</taxon>
        <taxon>Embryophyta</taxon>
        <taxon>Tracheophyta</taxon>
        <taxon>Spermatophyta</taxon>
        <taxon>Magnoliopsida</taxon>
        <taxon>Liliopsida</taxon>
        <taxon>Poales</taxon>
        <taxon>Cyperaceae</taxon>
        <taxon>Cyperoideae</taxon>
        <taxon>Rhynchosporeae</taxon>
        <taxon>Rhynchospora</taxon>
    </lineage>
</organism>
<evidence type="ECO:0000256" key="8">
    <source>
        <dbReference type="ARBA" id="ARBA00023204"/>
    </source>
</evidence>
<protein>
    <submittedName>
        <fullName evidence="13">Uncharacterized protein</fullName>
    </submittedName>
</protein>
<keyword evidence="6" id="KW-0067">ATP-binding</keyword>
<dbReference type="GO" id="GO:0006310">
    <property type="term" value="P:DNA recombination"/>
    <property type="evidence" value="ECO:0007669"/>
    <property type="project" value="TreeGrafter"/>
</dbReference>
<feature type="domain" description="RecC C-terminal" evidence="12">
    <location>
        <begin position="1874"/>
        <end position="2109"/>
    </location>
</feature>
<evidence type="ECO:0000256" key="9">
    <source>
        <dbReference type="SAM" id="MobiDB-lite"/>
    </source>
</evidence>
<sequence length="2189" mass="234540">MSRSTSWWSRTCSRTTGRSAEDAPRCASTARRIAPASSCSSGAPEPSAASTSCRSDRARARASASIGPSSGSPVVPRRAFGGSGGHRTAVVRAPEPGAAQRGHRVAGERRGDGGVLGGLEGVERAGVDVHLGRHARAQQAAGVLQVLLDEQVDRAGREVRRRQPGEVLRARRDGVRRRVRCASRAAEQRLPAEAVVRRRPDVLAGVRLRVRQRDGPVVEHRVDEVLEGQPRSAAVAGQQRQRGGQPAAGALALDPDPRGVDAELVGVLGEPPQGGEAVLDRCRPPPWTCSSAAPEGSAGWWTRAETVAPSYDVSSTRSTPGRAVRGRRGRGDHGLAGTAGLGQVLGADPARRQDLGEQVEHRQQLGVDEVAAAAAGGAGRSDPYFPGSVPGYLAGRGRELDEIRSRLARARALGRSGGPLLAFHGPRGLGKTSLLRQAQREAIDGGFLTVWVTGRDDAAMAPELTRSLRDVLDGPSLGGRAAELLRRLDRVELELGVPGAKVGLELDADAGTAAVPEPTAAIEATLADAGRFAREHDHGGLAVFVDELQESRLADRRSLLIALQHFDGAPEGCPVAVVAAGLPSLLSAVPEAATFGERTTFSEIDLLSDVAVAEALRLPAEEAGVRWSDRAVDLAVETAYGYPHRVQLVGEGAWTAARPEAGSTIQPGHVRQGLESVEQSMAGLFSSRVAKSTGPQRRFLDAMAQLGDGPVQRSRGRRGPRRRLDVGQRGPPGAARPGAGGAGGPGGGCGSRSRGMSTDRTALVVGATGISGGALSRRLVADGWRVLGLSRRSASEVEGVEPVLADLTDADALREALSSYAPTHLFLTAWARQDTEKQNIEVNAGIVRDVLAAVRPAGSVQHVALVTGLKHYLGPFEAYGQGEMPDTPFHEDEERLPYPNFYYAQEDEVFAAAERDGFTWSVHRAHTMVGRAVGNAMNMAQTLAAYAAICRETGRRFTFPGSRVQWDGLTDVTDADLLADQMAWAATAPAAADTAFNTANGDVFRWRWLWPRLAERLGVEWEGYDDHPRPLEEQMDGAGDVWRTIAQREGLVASEVEQVASWWHTDADLGREMECLTDQTRSRERGWTGYRSTLASFLDTFDELEAARIIHRATRADQLADELAALLRDPLPDPFASELVVVPAKGVERWLSQRLSHVLGAGPGGEDGVCAGVELRSPASLVAELTERPEDDPWSPDRMVWPLLQVLDASAGEEWAAPLSRHLGLLAHEGDELRRGRRYATARRLAGLFASYARQRPGPELWRRVLDATGEPSPTVRQARVLQRLAEGPVRGLPPRVSLFGHTRVPVTEAELLAALGTHHDVHLWLPHPSPALWTALSDVRGVVSREEDTSYDAARHPLLASLGRDVRELERVLLPHAVDDGCAAEPARSAGLLGRLQADIAADRAPDGSHRLDPWDRSVQVHACHGPARQVEVLREVVLGLLADDETLEPRDIVVMCPDIEAYAPLVEAAFGLGDAVAGAHPGHRLQVRLADRALSRTNPLLALAGALLDLADGRASASGVLDLLAREPVCRRFRFTESELETVHRWVEQSGVRWAFDADHRSPFGLAAYPQNTWRFGLDRVLAGAAVSEDARADGPGYVDTVLPLDDVPSSSIDLAGRVAEAVDRLQRVVDRLAGVGPMTDWLQTLREGVLMLATVEPGEEWQLAQLQTELAAAAAAAGPAAPQLRLSDVRSLLGERLGGRPTRANFRTGSLTVATLVPMRSVPHRVVCLLGVDDGAFPRGGRADGDDVLSRGPLTGERDRRSEDRQQLLDAVMAATETVVITYSGYDESSGAHRPPAVPLGELLDAVDSTAHGARAQVLREHRIQPFHASYFSGEPPFSFDRDVVGGTLAQLGEPQAPASLAALDLPALPPDDVELADLVAFLRDPVGTFLKRRLHLSILYDQDEVSDRMPIDLDNLQRWAVGDRLLRHILSGRTPRDAVQRELRGGLIPPAALGDTMLMGIADETTPIFRAVSDARAGVPESAVDVEVVLAGTGDRSGGPRRVVGTVAGVHDLRRITAGFSRVGAKQELDAWVHLLALEAARPGRGWSSGTVGRGPGRKPSARVVFTPPEDAAGALARLVRIYDAGMRGPLPLPLKTSYAFAVARSAGADDRACRGQAERKWKAFKFDAERDDEAHARVWGERAEIGVLLADPPREGEEWTGENTRLGALAGAVWADALGRAVRS</sequence>